<organism evidence="1">
    <name type="scientific">Opuntia streptacantha</name>
    <name type="common">Prickly pear cactus</name>
    <name type="synonym">Opuntia cardona</name>
    <dbReference type="NCBI Taxonomy" id="393608"/>
    <lineage>
        <taxon>Eukaryota</taxon>
        <taxon>Viridiplantae</taxon>
        <taxon>Streptophyta</taxon>
        <taxon>Embryophyta</taxon>
        <taxon>Tracheophyta</taxon>
        <taxon>Spermatophyta</taxon>
        <taxon>Magnoliopsida</taxon>
        <taxon>eudicotyledons</taxon>
        <taxon>Gunneridae</taxon>
        <taxon>Pentapetalae</taxon>
        <taxon>Caryophyllales</taxon>
        <taxon>Cactineae</taxon>
        <taxon>Cactaceae</taxon>
        <taxon>Opuntioideae</taxon>
        <taxon>Opuntia</taxon>
    </lineage>
</organism>
<evidence type="ECO:0000313" key="1">
    <source>
        <dbReference type="EMBL" id="MBA4624234.1"/>
    </source>
</evidence>
<reference evidence="1" key="2">
    <citation type="submission" date="2020-07" db="EMBL/GenBank/DDBJ databases">
        <authorList>
            <person name="Vera ALvarez R."/>
            <person name="Arias-Moreno D.M."/>
            <person name="Jimenez-Jacinto V."/>
            <person name="Jimenez-Bremont J.F."/>
            <person name="Swaminathan K."/>
            <person name="Moose S.P."/>
            <person name="Guerrero-Gonzalez M.L."/>
            <person name="Marino-Ramirez L."/>
            <person name="Landsman D."/>
            <person name="Rodriguez-Kessler M."/>
            <person name="Delgado-Sanchez P."/>
        </authorList>
    </citation>
    <scope>NUCLEOTIDE SEQUENCE</scope>
    <source>
        <tissue evidence="1">Cladode</tissue>
    </source>
</reference>
<accession>A0A7C8YQM9</accession>
<protein>
    <submittedName>
        <fullName evidence="1">Uncharacterized protein</fullName>
    </submittedName>
</protein>
<reference evidence="1" key="1">
    <citation type="journal article" date="2013" name="J. Plant Res.">
        <title>Effect of fungi and light on seed germination of three Opuntia species from semiarid lands of central Mexico.</title>
        <authorList>
            <person name="Delgado-Sanchez P."/>
            <person name="Jimenez-Bremont J.F."/>
            <person name="Guerrero-Gonzalez Mde L."/>
            <person name="Flores J."/>
        </authorList>
    </citation>
    <scope>NUCLEOTIDE SEQUENCE</scope>
    <source>
        <tissue evidence="1">Cladode</tissue>
    </source>
</reference>
<proteinExistence type="predicted"/>
<dbReference type="EMBL" id="GISG01046810">
    <property type="protein sequence ID" value="MBA4624234.1"/>
    <property type="molecule type" value="Transcribed_RNA"/>
</dbReference>
<sequence length="102" mass="11351">MGYNFLKRTKAWTTEEVHSTYSPSINASSNISVGLNPSIQRNAWLGSHTEKPPFLLCRERRTFTASYRRSSSIFSPTSSGDIFDNSSEALRASAVQSETCKP</sequence>
<dbReference type="AlphaFoldDB" id="A0A7C8YQM9"/>
<name>A0A7C8YQM9_OPUST</name>